<dbReference type="AlphaFoldDB" id="X6P9T1"/>
<keyword evidence="11" id="KW-1185">Reference proteome</keyword>
<evidence type="ECO:0000256" key="3">
    <source>
        <dbReference type="ARBA" id="ARBA00022701"/>
    </source>
</evidence>
<dbReference type="InterPro" id="IPR002452">
    <property type="entry name" value="Alpha_tubulin"/>
</dbReference>
<evidence type="ECO:0000256" key="4">
    <source>
        <dbReference type="ARBA" id="ARBA00022741"/>
    </source>
</evidence>
<keyword evidence="2" id="KW-0963">Cytoplasm</keyword>
<evidence type="ECO:0000256" key="8">
    <source>
        <dbReference type="SAM" id="Phobius"/>
    </source>
</evidence>
<dbReference type="InterPro" id="IPR000217">
    <property type="entry name" value="Tubulin"/>
</dbReference>
<keyword evidence="3" id="KW-0493">Microtubule</keyword>
<evidence type="ECO:0000256" key="2">
    <source>
        <dbReference type="ARBA" id="ARBA00022490"/>
    </source>
</evidence>
<feature type="domain" description="Tubulin/FtsZ 2-layer sandwich" evidence="9">
    <location>
        <begin position="52"/>
        <end position="112"/>
    </location>
</feature>
<dbReference type="PANTHER" id="PTHR11588">
    <property type="entry name" value="TUBULIN"/>
    <property type="match status" value="1"/>
</dbReference>
<organism evidence="10 11">
    <name type="scientific">Reticulomyxa filosa</name>
    <dbReference type="NCBI Taxonomy" id="46433"/>
    <lineage>
        <taxon>Eukaryota</taxon>
        <taxon>Sar</taxon>
        <taxon>Rhizaria</taxon>
        <taxon>Retaria</taxon>
        <taxon>Foraminifera</taxon>
        <taxon>Monothalamids</taxon>
        <taxon>Reticulomyxidae</taxon>
        <taxon>Reticulomyxa</taxon>
    </lineage>
</organism>
<keyword evidence="8" id="KW-1133">Transmembrane helix</keyword>
<dbReference type="GO" id="GO:0016787">
    <property type="term" value="F:hydrolase activity"/>
    <property type="evidence" value="ECO:0007669"/>
    <property type="project" value="UniProtKB-KW"/>
</dbReference>
<comment type="caution">
    <text evidence="10">The sequence shown here is derived from an EMBL/GenBank/DDBJ whole genome shotgun (WGS) entry which is preliminary data.</text>
</comment>
<dbReference type="Proteomes" id="UP000023152">
    <property type="component" value="Unassembled WGS sequence"/>
</dbReference>
<dbReference type="PRINTS" id="PR01162">
    <property type="entry name" value="ALPHATUBULIN"/>
</dbReference>
<evidence type="ECO:0000256" key="6">
    <source>
        <dbReference type="ARBA" id="ARBA00023134"/>
    </source>
</evidence>
<accession>X6P9T1</accession>
<dbReference type="GO" id="GO:0005874">
    <property type="term" value="C:microtubule"/>
    <property type="evidence" value="ECO:0007669"/>
    <property type="project" value="UniProtKB-KW"/>
</dbReference>
<evidence type="ECO:0000256" key="7">
    <source>
        <dbReference type="ARBA" id="ARBA00049117"/>
    </source>
</evidence>
<dbReference type="GO" id="GO:0007017">
    <property type="term" value="P:microtubule-based process"/>
    <property type="evidence" value="ECO:0007669"/>
    <property type="project" value="InterPro"/>
</dbReference>
<comment type="similarity">
    <text evidence="1">Belongs to the tubulin family.</text>
</comment>
<evidence type="ECO:0000259" key="9">
    <source>
        <dbReference type="Pfam" id="PF03953"/>
    </source>
</evidence>
<proteinExistence type="inferred from homology"/>
<keyword evidence="6" id="KW-0342">GTP-binding</keyword>
<comment type="catalytic activity">
    <reaction evidence="7">
        <text>GTP + H2O = GDP + phosphate + H(+)</text>
        <dbReference type="Rhea" id="RHEA:19669"/>
        <dbReference type="ChEBI" id="CHEBI:15377"/>
        <dbReference type="ChEBI" id="CHEBI:15378"/>
        <dbReference type="ChEBI" id="CHEBI:37565"/>
        <dbReference type="ChEBI" id="CHEBI:43474"/>
        <dbReference type="ChEBI" id="CHEBI:58189"/>
    </reaction>
    <physiologicalReaction direction="left-to-right" evidence="7">
        <dbReference type="Rhea" id="RHEA:19670"/>
    </physiologicalReaction>
</comment>
<evidence type="ECO:0000313" key="11">
    <source>
        <dbReference type="Proteomes" id="UP000023152"/>
    </source>
</evidence>
<feature type="transmembrane region" description="Helical" evidence="8">
    <location>
        <begin position="6"/>
        <end position="25"/>
    </location>
</feature>
<dbReference type="EMBL" id="ASPP01002137">
    <property type="protein sequence ID" value="ETO34926.1"/>
    <property type="molecule type" value="Genomic_DNA"/>
</dbReference>
<dbReference type="InterPro" id="IPR037103">
    <property type="entry name" value="Tubulin/FtsZ-like_C"/>
</dbReference>
<dbReference type="InterPro" id="IPR023123">
    <property type="entry name" value="Tubulin_C"/>
</dbReference>
<name>X6P9T1_RETFI</name>
<sequence>MSEYSFFFAYLFSIIVMPFSFKWQILQSNKLQFLNQFISANKFPTIDIFYASTTIQWMKVNNKVSLVEWCPTGFKIRLNDVPAAILEQDDIGACSKNAVMIANNTGISRMFYERILHKCDLLHSTRSFLHWYYGQGIGSRDYCEASKDLRYLENDYSNVLIEKSFEDDDLYINDDTNYY</sequence>
<keyword evidence="8" id="KW-0472">Membrane</keyword>
<dbReference type="Gene3D" id="1.10.287.600">
    <property type="entry name" value="Helix hairpin bin"/>
    <property type="match status" value="1"/>
</dbReference>
<protein>
    <submittedName>
        <fullName evidence="10">Alpha-1 tubulin</fullName>
    </submittedName>
</protein>
<gene>
    <name evidence="10" type="ORF">RFI_02148</name>
</gene>
<dbReference type="Pfam" id="PF03953">
    <property type="entry name" value="Tubulin_C"/>
    <property type="match status" value="1"/>
</dbReference>
<keyword evidence="4" id="KW-0547">Nucleotide-binding</keyword>
<dbReference type="InterPro" id="IPR008280">
    <property type="entry name" value="Tub_FtsZ_C"/>
</dbReference>
<dbReference type="Gene3D" id="3.30.1330.20">
    <property type="entry name" value="Tubulin/FtsZ, C-terminal domain"/>
    <property type="match status" value="1"/>
</dbReference>
<dbReference type="SUPFAM" id="SSF55307">
    <property type="entry name" value="Tubulin C-terminal domain-like"/>
    <property type="match status" value="1"/>
</dbReference>
<reference evidence="10 11" key="1">
    <citation type="journal article" date="2013" name="Curr. Biol.">
        <title>The Genome of the Foraminiferan Reticulomyxa filosa.</title>
        <authorList>
            <person name="Glockner G."/>
            <person name="Hulsmann N."/>
            <person name="Schleicher M."/>
            <person name="Noegel A.A."/>
            <person name="Eichinger L."/>
            <person name="Gallinger C."/>
            <person name="Pawlowski J."/>
            <person name="Sierra R."/>
            <person name="Euteneuer U."/>
            <person name="Pillet L."/>
            <person name="Moustafa A."/>
            <person name="Platzer M."/>
            <person name="Groth M."/>
            <person name="Szafranski K."/>
            <person name="Schliwa M."/>
        </authorList>
    </citation>
    <scope>NUCLEOTIDE SEQUENCE [LARGE SCALE GENOMIC DNA]</scope>
</reference>
<evidence type="ECO:0000313" key="10">
    <source>
        <dbReference type="EMBL" id="ETO34926.1"/>
    </source>
</evidence>
<keyword evidence="5" id="KW-0378">Hydrolase</keyword>
<dbReference type="GO" id="GO:0005525">
    <property type="term" value="F:GTP binding"/>
    <property type="evidence" value="ECO:0007669"/>
    <property type="project" value="UniProtKB-KW"/>
</dbReference>
<dbReference type="InterPro" id="IPR018316">
    <property type="entry name" value="Tubulin/FtsZ_2-layer-sand-dom"/>
</dbReference>
<evidence type="ECO:0000256" key="5">
    <source>
        <dbReference type="ARBA" id="ARBA00022801"/>
    </source>
</evidence>
<keyword evidence="8" id="KW-0812">Transmembrane</keyword>
<dbReference type="GO" id="GO:0005200">
    <property type="term" value="F:structural constituent of cytoskeleton"/>
    <property type="evidence" value="ECO:0007669"/>
    <property type="project" value="InterPro"/>
</dbReference>
<evidence type="ECO:0000256" key="1">
    <source>
        <dbReference type="ARBA" id="ARBA00009636"/>
    </source>
</evidence>